<gene>
    <name evidence="2" type="ORF">FSP39_020398</name>
</gene>
<organism evidence="2 3">
    <name type="scientific">Pinctada imbricata</name>
    <name type="common">Atlantic pearl-oyster</name>
    <name type="synonym">Pinctada martensii</name>
    <dbReference type="NCBI Taxonomy" id="66713"/>
    <lineage>
        <taxon>Eukaryota</taxon>
        <taxon>Metazoa</taxon>
        <taxon>Spiralia</taxon>
        <taxon>Lophotrochozoa</taxon>
        <taxon>Mollusca</taxon>
        <taxon>Bivalvia</taxon>
        <taxon>Autobranchia</taxon>
        <taxon>Pteriomorphia</taxon>
        <taxon>Pterioida</taxon>
        <taxon>Pterioidea</taxon>
        <taxon>Pteriidae</taxon>
        <taxon>Pinctada</taxon>
    </lineage>
</organism>
<dbReference type="GO" id="GO:0008270">
    <property type="term" value="F:zinc ion binding"/>
    <property type="evidence" value="ECO:0007669"/>
    <property type="project" value="UniProtKB-KW"/>
</dbReference>
<reference evidence="2" key="1">
    <citation type="submission" date="2019-08" db="EMBL/GenBank/DDBJ databases">
        <title>The improved chromosome-level genome for the pearl oyster Pinctada fucata martensii using PacBio sequencing and Hi-C.</title>
        <authorList>
            <person name="Zheng Z."/>
        </authorList>
    </citation>
    <scope>NUCLEOTIDE SEQUENCE</scope>
    <source>
        <strain evidence="2">ZZ-2019</strain>
        <tissue evidence="2">Adductor muscle</tissue>
    </source>
</reference>
<dbReference type="SUPFAM" id="SSF101898">
    <property type="entry name" value="NHL repeat"/>
    <property type="match status" value="1"/>
</dbReference>
<evidence type="ECO:0000313" key="3">
    <source>
        <dbReference type="Proteomes" id="UP001186944"/>
    </source>
</evidence>
<keyword evidence="3" id="KW-1185">Reference proteome</keyword>
<feature type="coiled-coil region" evidence="1">
    <location>
        <begin position="1"/>
        <end position="55"/>
    </location>
</feature>
<evidence type="ECO:0000313" key="2">
    <source>
        <dbReference type="EMBL" id="KAK3093800.1"/>
    </source>
</evidence>
<keyword evidence="1" id="KW-0175">Coiled coil</keyword>
<dbReference type="Proteomes" id="UP001186944">
    <property type="component" value="Unassembled WGS sequence"/>
</dbReference>
<dbReference type="AlphaFoldDB" id="A0AA88Y460"/>
<protein>
    <submittedName>
        <fullName evidence="2">Uncharacterized protein</fullName>
    </submittedName>
</protein>
<dbReference type="GO" id="GO:0061630">
    <property type="term" value="F:ubiquitin protein ligase activity"/>
    <property type="evidence" value="ECO:0007669"/>
    <property type="project" value="TreeGrafter"/>
</dbReference>
<name>A0AA88Y460_PINIB</name>
<evidence type="ECO:0000256" key="1">
    <source>
        <dbReference type="SAM" id="Coils"/>
    </source>
</evidence>
<sequence>MVDLNERLEKEKKLLLQEEINKIKRDFLPILKKKRENIRIQTQRYQAKIQQIREDMEGEHRARQADLTRIKNKRLKNLASIREEGLAKFENYSQKINKEINFFVKRISENEDAIETGDITTEMLARTRIPLPEIGNTIQLPDPPIFLPGDATSIGGILGKLHVKPPPLVSEPLKPTLLTMVLMFTCPLQGSLSICTTKEGDVWLGGYGSRELLMVDIKGQVTRREKIQSRPAALAVMECGDIIVSPNCEDSKSVSRLTKNGKEKHIYDASPSYCNGVSVTVDQKILICTGDGRVVKIDGDGTNVKQIYKGSGSDSAVHAVENANGNIYISDFAHSAVVRVTSYGKVQSIAHTAEGQKLGRPWGLVVDKMDNILCADIDRHCVYIIDQQIREMAGCFDRIQEPGWLAVDNDNNLWIAQGNEDVQVAKYLSP</sequence>
<dbReference type="InterPro" id="IPR011042">
    <property type="entry name" value="6-blade_b-propeller_TolB-like"/>
</dbReference>
<dbReference type="Gene3D" id="2.120.10.30">
    <property type="entry name" value="TolB, C-terminal domain"/>
    <property type="match status" value="1"/>
</dbReference>
<dbReference type="GO" id="GO:0043161">
    <property type="term" value="P:proteasome-mediated ubiquitin-dependent protein catabolic process"/>
    <property type="evidence" value="ECO:0007669"/>
    <property type="project" value="TreeGrafter"/>
</dbReference>
<dbReference type="GO" id="GO:0000209">
    <property type="term" value="P:protein polyubiquitination"/>
    <property type="evidence" value="ECO:0007669"/>
    <property type="project" value="TreeGrafter"/>
</dbReference>
<proteinExistence type="predicted"/>
<accession>A0AA88Y460</accession>
<dbReference type="PANTHER" id="PTHR24104">
    <property type="entry name" value="E3 UBIQUITIN-PROTEIN LIGASE NHLRC1-RELATED"/>
    <property type="match status" value="1"/>
</dbReference>
<dbReference type="EMBL" id="VSWD01000009">
    <property type="protein sequence ID" value="KAK3093800.1"/>
    <property type="molecule type" value="Genomic_DNA"/>
</dbReference>
<dbReference type="InterPro" id="IPR050952">
    <property type="entry name" value="TRIM-NHL_E3_ligases"/>
</dbReference>
<dbReference type="PANTHER" id="PTHR24104:SF25">
    <property type="entry name" value="PROTEIN LIN-41"/>
    <property type="match status" value="1"/>
</dbReference>
<comment type="caution">
    <text evidence="2">The sequence shown here is derived from an EMBL/GenBank/DDBJ whole genome shotgun (WGS) entry which is preliminary data.</text>
</comment>